<feature type="signal peptide" evidence="7">
    <location>
        <begin position="1"/>
        <end position="21"/>
    </location>
</feature>
<dbReference type="EMBL" id="JABFTP020000185">
    <property type="protein sequence ID" value="KAL3288828.1"/>
    <property type="molecule type" value="Genomic_DNA"/>
</dbReference>
<dbReference type="Proteomes" id="UP001516400">
    <property type="component" value="Unassembled WGS sequence"/>
</dbReference>
<dbReference type="PROSITE" id="PS00135">
    <property type="entry name" value="TRYPSIN_SER"/>
    <property type="match status" value="1"/>
</dbReference>
<reference evidence="9 10" key="1">
    <citation type="journal article" date="2021" name="BMC Biol.">
        <title>Horizontally acquired antibacterial genes associated with adaptive radiation of ladybird beetles.</title>
        <authorList>
            <person name="Li H.S."/>
            <person name="Tang X.F."/>
            <person name="Huang Y.H."/>
            <person name="Xu Z.Y."/>
            <person name="Chen M.L."/>
            <person name="Du X.Y."/>
            <person name="Qiu B.Y."/>
            <person name="Chen P.T."/>
            <person name="Zhang W."/>
            <person name="Slipinski A."/>
            <person name="Escalona H.E."/>
            <person name="Waterhouse R.M."/>
            <person name="Zwick A."/>
            <person name="Pang H."/>
        </authorList>
    </citation>
    <scope>NUCLEOTIDE SEQUENCE [LARGE SCALE GENOMIC DNA]</scope>
    <source>
        <strain evidence="9">SYSU2018</strain>
    </source>
</reference>
<dbReference type="InterPro" id="IPR001254">
    <property type="entry name" value="Trypsin_dom"/>
</dbReference>
<feature type="chain" id="PRO_5044775403" description="Peptidase S1 domain-containing protein" evidence="7">
    <location>
        <begin position="22"/>
        <end position="291"/>
    </location>
</feature>
<dbReference type="InterPro" id="IPR043504">
    <property type="entry name" value="Peptidase_S1_PA_chymotrypsin"/>
</dbReference>
<dbReference type="PANTHER" id="PTHR24276:SF98">
    <property type="entry name" value="FI18310P1-RELATED"/>
    <property type="match status" value="1"/>
</dbReference>
<protein>
    <recommendedName>
        <fullName evidence="8">Peptidase S1 domain-containing protein</fullName>
    </recommendedName>
</protein>
<evidence type="ECO:0000256" key="1">
    <source>
        <dbReference type="ARBA" id="ARBA00007664"/>
    </source>
</evidence>
<sequence>MIMLVTFLEIIWRMSVYKANANYHLGTRVIGGVECSIEENPFTVSLRTSHKLIHFCGGSLIKPQWVLTAAHCTLEFVNEPEKLTCVVGLSERQRGKVQAITAEEIFIHEYYYYPAIFHDISLIHLERSAIMFDIVGLIKIPDISSNNPHCSRGKLCGWGSVRAWDPTQEEKPKVELSVHLRCAEVNIILPDECANITRGRSNEYILCSLVGEDANDACQGDSGGALYCDNTQLGIIASGKGCGVKNNVAYYTNLDRYVDYIEKIMSESSAMNIQFHSYITFLFLHYFIGFI</sequence>
<dbReference type="PRINTS" id="PR00722">
    <property type="entry name" value="CHYMOTRYPSIN"/>
</dbReference>
<evidence type="ECO:0000256" key="6">
    <source>
        <dbReference type="RuleBase" id="RU363034"/>
    </source>
</evidence>
<dbReference type="GO" id="GO:0006508">
    <property type="term" value="P:proteolysis"/>
    <property type="evidence" value="ECO:0007669"/>
    <property type="project" value="UniProtKB-KW"/>
</dbReference>
<dbReference type="CDD" id="cd00190">
    <property type="entry name" value="Tryp_SPc"/>
    <property type="match status" value="1"/>
</dbReference>
<evidence type="ECO:0000259" key="8">
    <source>
        <dbReference type="PROSITE" id="PS50240"/>
    </source>
</evidence>
<dbReference type="InterPro" id="IPR018114">
    <property type="entry name" value="TRYPSIN_HIS"/>
</dbReference>
<evidence type="ECO:0000256" key="3">
    <source>
        <dbReference type="ARBA" id="ARBA00022801"/>
    </source>
</evidence>
<evidence type="ECO:0000256" key="7">
    <source>
        <dbReference type="SAM" id="SignalP"/>
    </source>
</evidence>
<keyword evidence="5" id="KW-1015">Disulfide bond</keyword>
<name>A0ABD2PCZ4_9CUCU</name>
<dbReference type="SUPFAM" id="SSF50494">
    <property type="entry name" value="Trypsin-like serine proteases"/>
    <property type="match status" value="1"/>
</dbReference>
<dbReference type="PROSITE" id="PS50240">
    <property type="entry name" value="TRYPSIN_DOM"/>
    <property type="match status" value="1"/>
</dbReference>
<keyword evidence="3 6" id="KW-0378">Hydrolase</keyword>
<dbReference type="GO" id="GO:0008236">
    <property type="term" value="F:serine-type peptidase activity"/>
    <property type="evidence" value="ECO:0007669"/>
    <property type="project" value="UniProtKB-KW"/>
</dbReference>
<evidence type="ECO:0000256" key="4">
    <source>
        <dbReference type="ARBA" id="ARBA00022825"/>
    </source>
</evidence>
<keyword evidence="10" id="KW-1185">Reference proteome</keyword>
<dbReference type="FunFam" id="2.40.10.10:FF:000068">
    <property type="entry name" value="transmembrane protease serine 2"/>
    <property type="match status" value="1"/>
</dbReference>
<evidence type="ECO:0000256" key="5">
    <source>
        <dbReference type="ARBA" id="ARBA00023157"/>
    </source>
</evidence>
<comment type="similarity">
    <text evidence="1">Belongs to the peptidase S1 family.</text>
</comment>
<dbReference type="PROSITE" id="PS00134">
    <property type="entry name" value="TRYPSIN_HIS"/>
    <property type="match status" value="1"/>
</dbReference>
<comment type="caution">
    <text evidence="9">The sequence shown here is derived from an EMBL/GenBank/DDBJ whole genome shotgun (WGS) entry which is preliminary data.</text>
</comment>
<dbReference type="InterPro" id="IPR050430">
    <property type="entry name" value="Peptidase_S1"/>
</dbReference>
<keyword evidence="4 6" id="KW-0720">Serine protease</keyword>
<dbReference type="PANTHER" id="PTHR24276">
    <property type="entry name" value="POLYSERASE-RELATED"/>
    <property type="match status" value="1"/>
</dbReference>
<dbReference type="InterPro" id="IPR009003">
    <property type="entry name" value="Peptidase_S1_PA"/>
</dbReference>
<dbReference type="Gene3D" id="2.40.10.10">
    <property type="entry name" value="Trypsin-like serine proteases"/>
    <property type="match status" value="1"/>
</dbReference>
<gene>
    <name evidence="9" type="ORF">HHI36_003276</name>
</gene>
<keyword evidence="2 6" id="KW-0645">Protease</keyword>
<evidence type="ECO:0000313" key="9">
    <source>
        <dbReference type="EMBL" id="KAL3288828.1"/>
    </source>
</evidence>
<feature type="domain" description="Peptidase S1" evidence="8">
    <location>
        <begin position="29"/>
        <end position="266"/>
    </location>
</feature>
<dbReference type="Pfam" id="PF00089">
    <property type="entry name" value="Trypsin"/>
    <property type="match status" value="1"/>
</dbReference>
<evidence type="ECO:0000313" key="10">
    <source>
        <dbReference type="Proteomes" id="UP001516400"/>
    </source>
</evidence>
<accession>A0ABD2PCZ4</accession>
<proteinExistence type="inferred from homology"/>
<dbReference type="SMART" id="SM00020">
    <property type="entry name" value="Tryp_SPc"/>
    <property type="match status" value="1"/>
</dbReference>
<evidence type="ECO:0000256" key="2">
    <source>
        <dbReference type="ARBA" id="ARBA00022670"/>
    </source>
</evidence>
<dbReference type="AlphaFoldDB" id="A0ABD2PCZ4"/>
<keyword evidence="7" id="KW-0732">Signal</keyword>
<organism evidence="9 10">
    <name type="scientific">Cryptolaemus montrouzieri</name>
    <dbReference type="NCBI Taxonomy" id="559131"/>
    <lineage>
        <taxon>Eukaryota</taxon>
        <taxon>Metazoa</taxon>
        <taxon>Ecdysozoa</taxon>
        <taxon>Arthropoda</taxon>
        <taxon>Hexapoda</taxon>
        <taxon>Insecta</taxon>
        <taxon>Pterygota</taxon>
        <taxon>Neoptera</taxon>
        <taxon>Endopterygota</taxon>
        <taxon>Coleoptera</taxon>
        <taxon>Polyphaga</taxon>
        <taxon>Cucujiformia</taxon>
        <taxon>Coccinelloidea</taxon>
        <taxon>Coccinellidae</taxon>
        <taxon>Scymninae</taxon>
        <taxon>Scymnini</taxon>
        <taxon>Cryptolaemus</taxon>
    </lineage>
</organism>
<dbReference type="InterPro" id="IPR001314">
    <property type="entry name" value="Peptidase_S1A"/>
</dbReference>
<dbReference type="InterPro" id="IPR033116">
    <property type="entry name" value="TRYPSIN_SER"/>
</dbReference>